<keyword evidence="1" id="KW-0472">Membrane</keyword>
<dbReference type="Proteomes" id="UP000177941">
    <property type="component" value="Unassembled WGS sequence"/>
</dbReference>
<evidence type="ECO:0000313" key="3">
    <source>
        <dbReference type="Proteomes" id="UP000177941"/>
    </source>
</evidence>
<dbReference type="GO" id="GO:0016020">
    <property type="term" value="C:membrane"/>
    <property type="evidence" value="ECO:0007669"/>
    <property type="project" value="InterPro"/>
</dbReference>
<evidence type="ECO:0000313" key="2">
    <source>
        <dbReference type="EMBL" id="OGY37250.1"/>
    </source>
</evidence>
<protein>
    <submittedName>
        <fullName evidence="2">Uncharacterized protein</fullName>
    </submittedName>
</protein>
<evidence type="ECO:0000256" key="1">
    <source>
        <dbReference type="SAM" id="Phobius"/>
    </source>
</evidence>
<dbReference type="GO" id="GO:0006508">
    <property type="term" value="P:proteolysis"/>
    <property type="evidence" value="ECO:0007669"/>
    <property type="project" value="InterPro"/>
</dbReference>
<organism evidence="2 3">
    <name type="scientific">Candidatus Andersenbacteria bacterium RIFCSPHIGHO2_12_FULL_45_11b</name>
    <dbReference type="NCBI Taxonomy" id="1797282"/>
    <lineage>
        <taxon>Bacteria</taxon>
        <taxon>Candidatus Anderseniibacteriota</taxon>
    </lineage>
</organism>
<dbReference type="EMBL" id="MHHS01000015">
    <property type="protein sequence ID" value="OGY37250.1"/>
    <property type="molecule type" value="Genomic_DNA"/>
</dbReference>
<dbReference type="Pfam" id="PF01252">
    <property type="entry name" value="Peptidase_A8"/>
    <property type="match status" value="1"/>
</dbReference>
<sequence>MYGIVIAGILILAGILFYSKKSQYMFPATLMFAAGASNMFERIRYGAVIDPIVVLNWHGNIADIALGMGILWLMWGMIMKKDII</sequence>
<dbReference type="InterPro" id="IPR001872">
    <property type="entry name" value="Peptidase_A8"/>
</dbReference>
<dbReference type="GO" id="GO:0004190">
    <property type="term" value="F:aspartic-type endopeptidase activity"/>
    <property type="evidence" value="ECO:0007669"/>
    <property type="project" value="InterPro"/>
</dbReference>
<gene>
    <name evidence="2" type="ORF">A3E36_01015</name>
</gene>
<proteinExistence type="predicted"/>
<reference evidence="2 3" key="1">
    <citation type="journal article" date="2016" name="Nat. Commun.">
        <title>Thousands of microbial genomes shed light on interconnected biogeochemical processes in an aquifer system.</title>
        <authorList>
            <person name="Anantharaman K."/>
            <person name="Brown C.T."/>
            <person name="Hug L.A."/>
            <person name="Sharon I."/>
            <person name="Castelle C.J."/>
            <person name="Probst A.J."/>
            <person name="Thomas B.C."/>
            <person name="Singh A."/>
            <person name="Wilkins M.J."/>
            <person name="Karaoz U."/>
            <person name="Brodie E.L."/>
            <person name="Williams K.H."/>
            <person name="Hubbard S.S."/>
            <person name="Banfield J.F."/>
        </authorList>
    </citation>
    <scope>NUCLEOTIDE SEQUENCE [LARGE SCALE GENOMIC DNA]</scope>
</reference>
<dbReference type="AlphaFoldDB" id="A0A1G1XCD8"/>
<feature type="transmembrane region" description="Helical" evidence="1">
    <location>
        <begin position="57"/>
        <end position="78"/>
    </location>
</feature>
<accession>A0A1G1XCD8</accession>
<comment type="caution">
    <text evidence="2">The sequence shown here is derived from an EMBL/GenBank/DDBJ whole genome shotgun (WGS) entry which is preliminary data.</text>
</comment>
<keyword evidence="1" id="KW-1133">Transmembrane helix</keyword>
<keyword evidence="1" id="KW-0812">Transmembrane</keyword>
<name>A0A1G1XCD8_9BACT</name>